<reference evidence="6" key="1">
    <citation type="journal article" date="2018" name="Gigascience">
        <title>Genome assembly of the Pink Ipe (Handroanthus impetiginosus, Bignoniaceae), a highly valued, ecologically keystone Neotropical timber forest tree.</title>
        <authorList>
            <person name="Silva-Junior O.B."/>
            <person name="Grattapaglia D."/>
            <person name="Novaes E."/>
            <person name="Collevatti R.G."/>
        </authorList>
    </citation>
    <scope>NUCLEOTIDE SEQUENCE [LARGE SCALE GENOMIC DNA]</scope>
    <source>
        <strain evidence="6">cv. UFG-1</strain>
    </source>
</reference>
<comment type="caution">
    <text evidence="5">The sequence shown here is derived from an EMBL/GenBank/DDBJ whole genome shotgun (WGS) entry which is preliminary data.</text>
</comment>
<dbReference type="AlphaFoldDB" id="A0A2G9G4A5"/>
<dbReference type="GO" id="GO:0005851">
    <property type="term" value="C:eukaryotic translation initiation factor 2B complex"/>
    <property type="evidence" value="ECO:0007669"/>
    <property type="project" value="TreeGrafter"/>
</dbReference>
<organism evidence="5 6">
    <name type="scientific">Handroanthus impetiginosus</name>
    <dbReference type="NCBI Taxonomy" id="429701"/>
    <lineage>
        <taxon>Eukaryota</taxon>
        <taxon>Viridiplantae</taxon>
        <taxon>Streptophyta</taxon>
        <taxon>Embryophyta</taxon>
        <taxon>Tracheophyta</taxon>
        <taxon>Spermatophyta</taxon>
        <taxon>Magnoliopsida</taxon>
        <taxon>eudicotyledons</taxon>
        <taxon>Gunneridae</taxon>
        <taxon>Pentapetalae</taxon>
        <taxon>asterids</taxon>
        <taxon>lamiids</taxon>
        <taxon>Lamiales</taxon>
        <taxon>Bignoniaceae</taxon>
        <taxon>Crescentiina</taxon>
        <taxon>Tabebuia alliance</taxon>
        <taxon>Handroanthus</taxon>
    </lineage>
</organism>
<keyword evidence="2" id="KW-0396">Initiation factor</keyword>
<dbReference type="GO" id="GO:0005085">
    <property type="term" value="F:guanyl-nucleotide exchange factor activity"/>
    <property type="evidence" value="ECO:0007669"/>
    <property type="project" value="TreeGrafter"/>
</dbReference>
<protein>
    <submittedName>
        <fullName evidence="5">Uncharacterized protein</fullName>
    </submittedName>
</protein>
<keyword evidence="6" id="KW-1185">Reference proteome</keyword>
<dbReference type="GO" id="GO:0003743">
    <property type="term" value="F:translation initiation factor activity"/>
    <property type="evidence" value="ECO:0007669"/>
    <property type="project" value="UniProtKB-KW"/>
</dbReference>
<dbReference type="InterPro" id="IPR051855">
    <property type="entry name" value="eIF2B_beta_subunit"/>
</dbReference>
<evidence type="ECO:0000313" key="6">
    <source>
        <dbReference type="Proteomes" id="UP000231279"/>
    </source>
</evidence>
<evidence type="ECO:0000256" key="2">
    <source>
        <dbReference type="ARBA" id="ARBA00022540"/>
    </source>
</evidence>
<name>A0A2G9G4A5_9LAMI</name>
<keyword evidence="1" id="KW-0963">Cytoplasm</keyword>
<evidence type="ECO:0000256" key="3">
    <source>
        <dbReference type="ARBA" id="ARBA00022917"/>
    </source>
</evidence>
<dbReference type="PANTHER" id="PTHR45859:SF1">
    <property type="entry name" value="TRANSLATION INITIATION FACTOR EIF-2B SUBUNIT BETA"/>
    <property type="match status" value="1"/>
</dbReference>
<dbReference type="EMBL" id="NKXS01007220">
    <property type="protein sequence ID" value="PIN00022.1"/>
    <property type="molecule type" value="Genomic_DNA"/>
</dbReference>
<evidence type="ECO:0000256" key="1">
    <source>
        <dbReference type="ARBA" id="ARBA00022490"/>
    </source>
</evidence>
<proteinExistence type="predicted"/>
<sequence>MEGSKATAKLTTELPRSFISQQRLPQNNQVGVLIDAVKTVGAKLTDANPIGESDDEDDAEQDDHPVLSASAVATTSRNALRPPSLHTLLEDMPHAATAPQKFSSVGDSE</sequence>
<feature type="compositionally biased region" description="Acidic residues" evidence="4">
    <location>
        <begin position="52"/>
        <end position="61"/>
    </location>
</feature>
<evidence type="ECO:0000256" key="4">
    <source>
        <dbReference type="SAM" id="MobiDB-lite"/>
    </source>
</evidence>
<keyword evidence="3" id="KW-0648">Protein biosynthesis</keyword>
<gene>
    <name evidence="5" type="ORF">CDL12_27479</name>
</gene>
<dbReference type="Proteomes" id="UP000231279">
    <property type="component" value="Unassembled WGS sequence"/>
</dbReference>
<dbReference type="STRING" id="429701.A0A2G9G4A5"/>
<accession>A0A2G9G4A5</accession>
<dbReference type="OrthoDB" id="1739816at2759"/>
<dbReference type="PANTHER" id="PTHR45859">
    <property type="entry name" value="TRANSLATION INITIATION FACTOR EIF-2B SUBUNIT BETA"/>
    <property type="match status" value="1"/>
</dbReference>
<feature type="region of interest" description="Disordered" evidence="4">
    <location>
        <begin position="45"/>
        <end position="109"/>
    </location>
</feature>
<feature type="compositionally biased region" description="Polar residues" evidence="4">
    <location>
        <begin position="100"/>
        <end position="109"/>
    </location>
</feature>
<evidence type="ECO:0000313" key="5">
    <source>
        <dbReference type="EMBL" id="PIN00022.1"/>
    </source>
</evidence>